<dbReference type="Proteomes" id="UP001164746">
    <property type="component" value="Chromosome 5"/>
</dbReference>
<evidence type="ECO:0000313" key="1">
    <source>
        <dbReference type="EMBL" id="WAR06227.1"/>
    </source>
</evidence>
<proteinExistence type="predicted"/>
<accession>A0ABY7EBC3</accession>
<organism evidence="1 2">
    <name type="scientific">Mya arenaria</name>
    <name type="common">Soft-shell clam</name>
    <dbReference type="NCBI Taxonomy" id="6604"/>
    <lineage>
        <taxon>Eukaryota</taxon>
        <taxon>Metazoa</taxon>
        <taxon>Spiralia</taxon>
        <taxon>Lophotrochozoa</taxon>
        <taxon>Mollusca</taxon>
        <taxon>Bivalvia</taxon>
        <taxon>Autobranchia</taxon>
        <taxon>Heteroconchia</taxon>
        <taxon>Euheterodonta</taxon>
        <taxon>Imparidentia</taxon>
        <taxon>Neoheterodontei</taxon>
        <taxon>Myida</taxon>
        <taxon>Myoidea</taxon>
        <taxon>Myidae</taxon>
        <taxon>Mya</taxon>
    </lineage>
</organism>
<evidence type="ECO:0000313" key="2">
    <source>
        <dbReference type="Proteomes" id="UP001164746"/>
    </source>
</evidence>
<protein>
    <submittedName>
        <fullName evidence="1">Uncharacterized protein</fullName>
    </submittedName>
</protein>
<sequence>MSGKSEGRGNFFKRHCINQCHKLDNTMEVVHRMKLSCTKQHSPYMNLTSFFINEPRIDHEFIWSNQLEYLQRL</sequence>
<reference evidence="1" key="1">
    <citation type="submission" date="2022-11" db="EMBL/GenBank/DDBJ databases">
        <title>Centuries of genome instability and evolution in soft-shell clam transmissible cancer (bioRxiv).</title>
        <authorList>
            <person name="Hart S.F.M."/>
            <person name="Yonemitsu M.A."/>
            <person name="Giersch R.M."/>
            <person name="Beal B.F."/>
            <person name="Arriagada G."/>
            <person name="Davis B.W."/>
            <person name="Ostrander E.A."/>
            <person name="Goff S.P."/>
            <person name="Metzger M.J."/>
        </authorList>
    </citation>
    <scope>NUCLEOTIDE SEQUENCE</scope>
    <source>
        <strain evidence="1">MELC-2E11</strain>
        <tissue evidence="1">Siphon/mantle</tissue>
    </source>
</reference>
<name>A0ABY7EBC3_MYAAR</name>
<dbReference type="EMBL" id="CP111016">
    <property type="protein sequence ID" value="WAR06227.1"/>
    <property type="molecule type" value="Genomic_DNA"/>
</dbReference>
<keyword evidence="2" id="KW-1185">Reference proteome</keyword>
<gene>
    <name evidence="1" type="ORF">MAR_021596</name>
</gene>